<dbReference type="Gene3D" id="3.30.40.10">
    <property type="entry name" value="Zinc/RING finger domain, C3HC4 (zinc finger)"/>
    <property type="match status" value="2"/>
</dbReference>
<name>A0A8S3Z8F8_9EUPU</name>
<feature type="compositionally biased region" description="Basic and acidic residues" evidence="7">
    <location>
        <begin position="126"/>
        <end position="137"/>
    </location>
</feature>
<evidence type="ECO:0000256" key="2">
    <source>
        <dbReference type="ARBA" id="ARBA00004496"/>
    </source>
</evidence>
<evidence type="ECO:0000256" key="6">
    <source>
        <dbReference type="PIRNR" id="PIRNR023577"/>
    </source>
</evidence>
<dbReference type="EMBL" id="CAJHNH020001507">
    <property type="protein sequence ID" value="CAG5123382.1"/>
    <property type="molecule type" value="Genomic_DNA"/>
</dbReference>
<accession>A0A8S3Z8F8</accession>
<keyword evidence="4" id="KW-0963">Cytoplasm</keyword>
<dbReference type="Pfam" id="PF15906">
    <property type="entry name" value="zf-NOSIP"/>
    <property type="match status" value="1"/>
</dbReference>
<dbReference type="PANTHER" id="PTHR13063">
    <property type="entry name" value="ENOS INTERACTING PROTEIN"/>
    <property type="match status" value="1"/>
</dbReference>
<dbReference type="FunFam" id="3.30.40.10:FF:000251">
    <property type="entry name" value="Nitric oxide synthase-interacting protein"/>
    <property type="match status" value="1"/>
</dbReference>
<reference evidence="9" key="1">
    <citation type="submission" date="2021-04" db="EMBL/GenBank/DDBJ databases">
        <authorList>
            <consortium name="Molecular Ecology Group"/>
        </authorList>
    </citation>
    <scope>NUCLEOTIDE SEQUENCE</scope>
</reference>
<feature type="region of interest" description="Disordered" evidence="7">
    <location>
        <begin position="99"/>
        <end position="157"/>
    </location>
</feature>
<organism evidence="9 10">
    <name type="scientific">Candidula unifasciata</name>
    <dbReference type="NCBI Taxonomy" id="100452"/>
    <lineage>
        <taxon>Eukaryota</taxon>
        <taxon>Metazoa</taxon>
        <taxon>Spiralia</taxon>
        <taxon>Lophotrochozoa</taxon>
        <taxon>Mollusca</taxon>
        <taxon>Gastropoda</taxon>
        <taxon>Heterobranchia</taxon>
        <taxon>Euthyneura</taxon>
        <taxon>Panpulmonata</taxon>
        <taxon>Eupulmonata</taxon>
        <taxon>Stylommatophora</taxon>
        <taxon>Helicina</taxon>
        <taxon>Helicoidea</taxon>
        <taxon>Geomitridae</taxon>
        <taxon>Candidula</taxon>
    </lineage>
</organism>
<dbReference type="SUPFAM" id="SSF57850">
    <property type="entry name" value="RING/U-box"/>
    <property type="match status" value="2"/>
</dbReference>
<feature type="domain" description="Nitric oxide synthase-interacting protein zinc-finger" evidence="8">
    <location>
        <begin position="4"/>
        <end position="78"/>
    </location>
</feature>
<dbReference type="GO" id="GO:0005737">
    <property type="term" value="C:cytoplasm"/>
    <property type="evidence" value="ECO:0007669"/>
    <property type="project" value="UniProtKB-SubCell"/>
</dbReference>
<protein>
    <recommendedName>
        <fullName evidence="8">Nitric oxide synthase-interacting protein zinc-finger domain-containing protein</fullName>
    </recommendedName>
</protein>
<gene>
    <name evidence="9" type="ORF">CUNI_LOCUS8940</name>
</gene>
<dbReference type="Proteomes" id="UP000678393">
    <property type="component" value="Unassembled WGS sequence"/>
</dbReference>
<dbReference type="FunFam" id="3.30.40.10:FF:000601">
    <property type="entry name" value="Nitric oxide synthase-interacting protein homolog"/>
    <property type="match status" value="1"/>
</dbReference>
<dbReference type="AlphaFoldDB" id="A0A8S3Z8F8"/>
<dbReference type="OrthoDB" id="116827at2759"/>
<comment type="subcellular location">
    <subcellularLocation>
        <location evidence="2">Cytoplasm</location>
    </subcellularLocation>
    <subcellularLocation>
        <location evidence="1 6">Nucleus</location>
    </subcellularLocation>
</comment>
<keyword evidence="10" id="KW-1185">Reference proteome</keyword>
<proteinExistence type="inferred from homology"/>
<dbReference type="PIRSF" id="PIRSF023577">
    <property type="entry name" value="ENOS_interacting"/>
    <property type="match status" value="1"/>
</dbReference>
<evidence type="ECO:0000256" key="3">
    <source>
        <dbReference type="ARBA" id="ARBA00008126"/>
    </source>
</evidence>
<evidence type="ECO:0000259" key="8">
    <source>
        <dbReference type="Pfam" id="PF15906"/>
    </source>
</evidence>
<dbReference type="InterPro" id="IPR016818">
    <property type="entry name" value="NOSIP"/>
</dbReference>
<evidence type="ECO:0000256" key="7">
    <source>
        <dbReference type="SAM" id="MobiDB-lite"/>
    </source>
</evidence>
<feature type="compositionally biased region" description="Basic and acidic residues" evidence="7">
    <location>
        <begin position="99"/>
        <end position="111"/>
    </location>
</feature>
<evidence type="ECO:0000256" key="4">
    <source>
        <dbReference type="ARBA" id="ARBA00022490"/>
    </source>
</evidence>
<dbReference type="CDD" id="cd16661">
    <property type="entry name" value="RING-Ubox1_NOSIP"/>
    <property type="match status" value="1"/>
</dbReference>
<keyword evidence="5 6" id="KW-0539">Nucleus</keyword>
<evidence type="ECO:0000256" key="1">
    <source>
        <dbReference type="ARBA" id="ARBA00004123"/>
    </source>
</evidence>
<comment type="caution">
    <text evidence="9">The sequence shown here is derived from an EMBL/GenBank/DDBJ whole genome shotgun (WGS) entry which is preliminary data.</text>
</comment>
<evidence type="ECO:0000256" key="5">
    <source>
        <dbReference type="ARBA" id="ARBA00023242"/>
    </source>
</evidence>
<dbReference type="GO" id="GO:0005634">
    <property type="term" value="C:nucleus"/>
    <property type="evidence" value="ECO:0007669"/>
    <property type="project" value="UniProtKB-SubCell"/>
</dbReference>
<evidence type="ECO:0000313" key="9">
    <source>
        <dbReference type="EMBL" id="CAG5123382.1"/>
    </source>
</evidence>
<evidence type="ECO:0000313" key="10">
    <source>
        <dbReference type="Proteomes" id="UP000678393"/>
    </source>
</evidence>
<sequence length="294" mass="32696">MTRHGRNCTAGTVYTYHERKKDAQASGFGSLSLRFGKDAVKEFDCCSLTLQPCKEPVVTEDGHLYDKEAILKNILHQKKEIARKLKEYERQKSRLDKEAAELARAEQESRGQKFAQQESNPIGLKYAEDKAAEERKKNGSMSNVDEGRDKQLPSFWIPSLTPQAEATQIKKPDEKVRCPMSGRPLKFKDLIPVKFTPINDRDSQTSVISKINRYVCAVTNDVLGNSVPCAVLRPSGAVVTMECVEKIIRKDMVDPISGQKLKDKDIIPLQRGASGFTGAGVKLEAKKAGPTIMA</sequence>
<dbReference type="InterPro" id="IPR031790">
    <property type="entry name" value="Znf-NOSIP"/>
</dbReference>
<comment type="similarity">
    <text evidence="3 6">Belongs to the NOSIP family.</text>
</comment>
<dbReference type="CDD" id="cd16662">
    <property type="entry name" value="RING-Ubox2_NOSIP"/>
    <property type="match status" value="1"/>
</dbReference>
<dbReference type="InterPro" id="IPR013083">
    <property type="entry name" value="Znf_RING/FYVE/PHD"/>
</dbReference>
<dbReference type="GO" id="GO:0061630">
    <property type="term" value="F:ubiquitin protein ligase activity"/>
    <property type="evidence" value="ECO:0007669"/>
    <property type="project" value="InterPro"/>
</dbReference>
<dbReference type="PANTHER" id="PTHR13063:SF10">
    <property type="entry name" value="NITRIC OXIDE SYNTHASE-INTERACTING PROTEIN"/>
    <property type="match status" value="1"/>
</dbReference>